<comment type="similarity">
    <text evidence="2">Belongs to the glycosyl hydrolase 29 family.</text>
</comment>
<keyword evidence="11" id="KW-1185">Reference proteome</keyword>
<evidence type="ECO:0000259" key="9">
    <source>
        <dbReference type="Pfam" id="PF16757"/>
    </source>
</evidence>
<accession>A0A1H2XWW7</accession>
<keyword evidence="5" id="KW-0378">Hydrolase</keyword>
<dbReference type="Gene3D" id="3.20.20.80">
    <property type="entry name" value="Glycosidases"/>
    <property type="match status" value="1"/>
</dbReference>
<dbReference type="InterPro" id="IPR017853">
    <property type="entry name" value="GH"/>
</dbReference>
<dbReference type="STRING" id="762486.SAMN05444411_102578"/>
<dbReference type="Gene3D" id="2.60.40.1180">
    <property type="entry name" value="Golgi alpha-mannosidase II"/>
    <property type="match status" value="1"/>
</dbReference>
<dbReference type="Proteomes" id="UP000199595">
    <property type="component" value="Unassembled WGS sequence"/>
</dbReference>
<reference evidence="10 11" key="1">
    <citation type="submission" date="2016-10" db="EMBL/GenBank/DDBJ databases">
        <authorList>
            <person name="de Groot N.N."/>
        </authorList>
    </citation>
    <scope>NUCLEOTIDE SEQUENCE [LARGE SCALE GENOMIC DNA]</scope>
    <source>
        <strain evidence="10 11">DSM 24956</strain>
    </source>
</reference>
<evidence type="ECO:0000256" key="2">
    <source>
        <dbReference type="ARBA" id="ARBA00007951"/>
    </source>
</evidence>
<keyword evidence="6" id="KW-0326">Glycosidase</keyword>
<dbReference type="EMBL" id="FNNJ01000002">
    <property type="protein sequence ID" value="SDW97356.1"/>
    <property type="molecule type" value="Genomic_DNA"/>
</dbReference>
<dbReference type="PANTHER" id="PTHR10030:SF37">
    <property type="entry name" value="ALPHA-L-FUCOSIDASE-RELATED"/>
    <property type="match status" value="1"/>
</dbReference>
<organism evidence="10 11">
    <name type="scientific">Lutibacter oricola</name>
    <dbReference type="NCBI Taxonomy" id="762486"/>
    <lineage>
        <taxon>Bacteria</taxon>
        <taxon>Pseudomonadati</taxon>
        <taxon>Bacteroidota</taxon>
        <taxon>Flavobacteriia</taxon>
        <taxon>Flavobacteriales</taxon>
        <taxon>Flavobacteriaceae</taxon>
        <taxon>Lutibacter</taxon>
    </lineage>
</organism>
<feature type="domain" description="Alpha-L-fucosidase C-terminal" evidence="9">
    <location>
        <begin position="446"/>
        <end position="527"/>
    </location>
</feature>
<evidence type="ECO:0000256" key="6">
    <source>
        <dbReference type="ARBA" id="ARBA00023295"/>
    </source>
</evidence>
<evidence type="ECO:0000259" key="8">
    <source>
        <dbReference type="Pfam" id="PF01120"/>
    </source>
</evidence>
<sequence>MRTKFSYLILITFCVNSFIFAQSNSETYKPEWKSLQNYEAPEWYEDAKLGFWVHWGVYSVPAFKGNHAAEWYGRWMYSQKDQSSRNNQGLATHLHHNETYGPPETFGYKDFIPMFKAENFNADEWADLCVKGGAKFFTMMGAHHDSFCLWDTKLSKWNSVNMGPKRDLVGEIEKAVRKRGLKFGVSNHTAWNYAFFQWNHINRYDATNPEYQDLYGNPIVQKSADTVRIYNGEGRKTWIPRSRGLVKPSERDMNRWLARTKELADMYKPDLYYFDWGFKLPVWESRRKEFGAHYYNSAVKNGKGTFGNPNVVLNYKSKFYKEGSAVRDYERGGMNTIGKMVWQTDDCVYDDHNWGFVEGTTIKPTNMIVDQLMDIISKKGVLMLSFAPRPDGTFPEEQKTMMYELGAWLKICGEAVYKTRPYEVFGDVGDKWGEKNETGHKMYTATTKDVRFTRNKKNTVLYITSLKWPENGNLLIESLSNLDLKTLKSIKLIGGKGRVKIKQSEKGLEISLPKKPNYKYAYPLKLEFKGQIPSVK</sequence>
<evidence type="ECO:0000313" key="11">
    <source>
        <dbReference type="Proteomes" id="UP000199595"/>
    </source>
</evidence>
<dbReference type="GO" id="GO:0004560">
    <property type="term" value="F:alpha-L-fucosidase activity"/>
    <property type="evidence" value="ECO:0007669"/>
    <property type="project" value="InterPro"/>
</dbReference>
<dbReference type="GO" id="GO:0006004">
    <property type="term" value="P:fucose metabolic process"/>
    <property type="evidence" value="ECO:0007669"/>
    <property type="project" value="InterPro"/>
</dbReference>
<dbReference type="InterPro" id="IPR000933">
    <property type="entry name" value="Glyco_hydro_29"/>
</dbReference>
<evidence type="ECO:0000256" key="7">
    <source>
        <dbReference type="SAM" id="SignalP"/>
    </source>
</evidence>
<dbReference type="InterPro" id="IPR031919">
    <property type="entry name" value="Fucosidase_C"/>
</dbReference>
<dbReference type="Pfam" id="PF01120">
    <property type="entry name" value="Alpha_L_fucos"/>
    <property type="match status" value="1"/>
</dbReference>
<feature type="domain" description="Glycoside hydrolase family 29 N-terminal" evidence="8">
    <location>
        <begin position="22"/>
        <end position="414"/>
    </location>
</feature>
<dbReference type="RefSeq" id="WP_090121847.1">
    <property type="nucleotide sequence ID" value="NZ_FNNJ01000002.1"/>
</dbReference>
<dbReference type="InterPro" id="IPR013780">
    <property type="entry name" value="Glyco_hydro_b"/>
</dbReference>
<dbReference type="InterPro" id="IPR016286">
    <property type="entry name" value="FUC_metazoa-typ"/>
</dbReference>
<protein>
    <recommendedName>
        <fullName evidence="3">alpha-L-fucosidase</fullName>
        <ecNumber evidence="3">3.2.1.51</ecNumber>
    </recommendedName>
</protein>
<keyword evidence="4 7" id="KW-0732">Signal</keyword>
<feature type="signal peptide" evidence="7">
    <location>
        <begin position="1"/>
        <end position="21"/>
    </location>
</feature>
<dbReference type="PANTHER" id="PTHR10030">
    <property type="entry name" value="ALPHA-L-FUCOSIDASE"/>
    <property type="match status" value="1"/>
</dbReference>
<dbReference type="OrthoDB" id="1095333at2"/>
<evidence type="ECO:0000313" key="10">
    <source>
        <dbReference type="EMBL" id="SDW97356.1"/>
    </source>
</evidence>
<dbReference type="InterPro" id="IPR057739">
    <property type="entry name" value="Glyco_hydro_29_N"/>
</dbReference>
<comment type="function">
    <text evidence="1">Alpha-L-fucosidase is responsible for hydrolyzing the alpha-1,6-linked fucose joined to the reducing-end N-acetylglucosamine of the carbohydrate moieties of glycoproteins.</text>
</comment>
<proteinExistence type="inferred from homology"/>
<dbReference type="SUPFAM" id="SSF51445">
    <property type="entry name" value="(Trans)glycosidases"/>
    <property type="match status" value="1"/>
</dbReference>
<evidence type="ECO:0000256" key="5">
    <source>
        <dbReference type="ARBA" id="ARBA00022801"/>
    </source>
</evidence>
<dbReference type="GO" id="GO:0005764">
    <property type="term" value="C:lysosome"/>
    <property type="evidence" value="ECO:0007669"/>
    <property type="project" value="TreeGrafter"/>
</dbReference>
<evidence type="ECO:0000256" key="1">
    <source>
        <dbReference type="ARBA" id="ARBA00004071"/>
    </source>
</evidence>
<dbReference type="PIRSF" id="PIRSF001092">
    <property type="entry name" value="Alpha-L-fucosidase"/>
    <property type="match status" value="1"/>
</dbReference>
<feature type="chain" id="PRO_5011575610" description="alpha-L-fucosidase" evidence="7">
    <location>
        <begin position="22"/>
        <end position="536"/>
    </location>
</feature>
<evidence type="ECO:0000256" key="4">
    <source>
        <dbReference type="ARBA" id="ARBA00022729"/>
    </source>
</evidence>
<dbReference type="AlphaFoldDB" id="A0A1H2XWW7"/>
<dbReference type="Pfam" id="PF16757">
    <property type="entry name" value="Fucosidase_C"/>
    <property type="match status" value="1"/>
</dbReference>
<dbReference type="EC" id="3.2.1.51" evidence="3"/>
<dbReference type="GO" id="GO:0016139">
    <property type="term" value="P:glycoside catabolic process"/>
    <property type="evidence" value="ECO:0007669"/>
    <property type="project" value="TreeGrafter"/>
</dbReference>
<evidence type="ECO:0000256" key="3">
    <source>
        <dbReference type="ARBA" id="ARBA00012662"/>
    </source>
</evidence>
<gene>
    <name evidence="10" type="ORF">SAMN05444411_102578</name>
</gene>
<name>A0A1H2XWW7_9FLAO</name>
<dbReference type="SMART" id="SM00812">
    <property type="entry name" value="Alpha_L_fucos"/>
    <property type="match status" value="1"/>
</dbReference>